<name>A0A1S8CXE5_9GAMM</name>
<proteinExistence type="predicted"/>
<accession>A0A1S8CXE5</accession>
<sequence>MAKPSKYKSQKIEIDGHTFDSKKEGKHYQGLKLLERTGQIQDLQLQVVFVLVDSVVLDGRKKPAMRYIADFVYFKGGLKIVEDVKSKATRRLPAYRQKKHLMASVHGIEIREV</sequence>
<organism evidence="1 2">
    <name type="scientific">Alkanindiges hydrocarboniclasticus</name>
    <dbReference type="NCBI Taxonomy" id="1907941"/>
    <lineage>
        <taxon>Bacteria</taxon>
        <taxon>Pseudomonadati</taxon>
        <taxon>Pseudomonadota</taxon>
        <taxon>Gammaproteobacteria</taxon>
        <taxon>Moraxellales</taxon>
        <taxon>Moraxellaceae</taxon>
        <taxon>Alkanindiges</taxon>
    </lineage>
</organism>
<evidence type="ECO:0008006" key="3">
    <source>
        <dbReference type="Google" id="ProtNLM"/>
    </source>
</evidence>
<dbReference type="EMBL" id="MLCN01000008">
    <property type="protein sequence ID" value="ONG41704.1"/>
    <property type="molecule type" value="Genomic_DNA"/>
</dbReference>
<keyword evidence="2" id="KW-1185">Reference proteome</keyword>
<dbReference type="InterPro" id="IPR009414">
    <property type="entry name" value="DUF1064"/>
</dbReference>
<protein>
    <recommendedName>
        <fullName evidence="3">DUF1064 domain-containing protein</fullName>
    </recommendedName>
</protein>
<evidence type="ECO:0000313" key="1">
    <source>
        <dbReference type="EMBL" id="ONG41704.1"/>
    </source>
</evidence>
<comment type="caution">
    <text evidence="1">The sequence shown here is derived from an EMBL/GenBank/DDBJ whole genome shotgun (WGS) entry which is preliminary data.</text>
</comment>
<dbReference type="Pfam" id="PF06356">
    <property type="entry name" value="DUF1064"/>
    <property type="match status" value="1"/>
</dbReference>
<gene>
    <name evidence="1" type="ORF">BKE30_03850</name>
</gene>
<dbReference type="STRING" id="1907941.BKE30_03850"/>
<reference evidence="1 2" key="1">
    <citation type="submission" date="2016-10" db="EMBL/GenBank/DDBJ databases">
        <title>Draft Genome sequence of Alkanindiges sp. strain H1.</title>
        <authorList>
            <person name="Subhash Y."/>
            <person name="Lee S."/>
        </authorList>
    </citation>
    <scope>NUCLEOTIDE SEQUENCE [LARGE SCALE GENOMIC DNA]</scope>
    <source>
        <strain evidence="1 2">H1</strain>
    </source>
</reference>
<dbReference type="AlphaFoldDB" id="A0A1S8CXE5"/>
<dbReference type="Proteomes" id="UP000192132">
    <property type="component" value="Unassembled WGS sequence"/>
</dbReference>
<evidence type="ECO:0000313" key="2">
    <source>
        <dbReference type="Proteomes" id="UP000192132"/>
    </source>
</evidence>